<accession>A0ABP8CTL3</accession>
<name>A0ABP8CTL3_9ACTN</name>
<dbReference type="EMBL" id="BAABAT010000001">
    <property type="protein sequence ID" value="GAA4243185.1"/>
    <property type="molecule type" value="Genomic_DNA"/>
</dbReference>
<dbReference type="Proteomes" id="UP001500620">
    <property type="component" value="Unassembled WGS sequence"/>
</dbReference>
<organism evidence="1 2">
    <name type="scientific">Dactylosporangium darangshiense</name>
    <dbReference type="NCBI Taxonomy" id="579108"/>
    <lineage>
        <taxon>Bacteria</taxon>
        <taxon>Bacillati</taxon>
        <taxon>Actinomycetota</taxon>
        <taxon>Actinomycetes</taxon>
        <taxon>Micromonosporales</taxon>
        <taxon>Micromonosporaceae</taxon>
        <taxon>Dactylosporangium</taxon>
    </lineage>
</organism>
<evidence type="ECO:0000313" key="1">
    <source>
        <dbReference type="EMBL" id="GAA4243185.1"/>
    </source>
</evidence>
<evidence type="ECO:0000313" key="2">
    <source>
        <dbReference type="Proteomes" id="UP001500620"/>
    </source>
</evidence>
<reference evidence="2" key="1">
    <citation type="journal article" date="2019" name="Int. J. Syst. Evol. Microbiol.">
        <title>The Global Catalogue of Microorganisms (GCM) 10K type strain sequencing project: providing services to taxonomists for standard genome sequencing and annotation.</title>
        <authorList>
            <consortium name="The Broad Institute Genomics Platform"/>
            <consortium name="The Broad Institute Genome Sequencing Center for Infectious Disease"/>
            <person name="Wu L."/>
            <person name="Ma J."/>
        </authorList>
    </citation>
    <scope>NUCLEOTIDE SEQUENCE [LARGE SCALE GENOMIC DNA]</scope>
    <source>
        <strain evidence="2">JCM 17441</strain>
    </source>
</reference>
<keyword evidence="2" id="KW-1185">Reference proteome</keyword>
<proteinExistence type="predicted"/>
<comment type="caution">
    <text evidence="1">The sequence shown here is derived from an EMBL/GenBank/DDBJ whole genome shotgun (WGS) entry which is preliminary data.</text>
</comment>
<sequence length="135" mass="15030">MTVPTDRTYDMLQQIGEFLKKLKKDEYDALLAGNSRLMVVPKGARISGGPARKAEPVALAINAEQVDADLRSLGDRQSAARYLDDLKLKKAQLLQLAKELNVHVRASNTILQIRDLIVEHKVGHRLAHDAILRQA</sequence>
<protein>
    <submittedName>
        <fullName evidence="1">Uncharacterized protein</fullName>
    </submittedName>
</protein>
<dbReference type="RefSeq" id="WP_345119998.1">
    <property type="nucleotide sequence ID" value="NZ_BAABAT010000001.1"/>
</dbReference>
<gene>
    <name evidence="1" type="ORF">GCM10022255_001170</name>
</gene>